<reference evidence="1" key="1">
    <citation type="journal article" date="2020" name="Phytopathology">
        <title>Genome sequence and comparative analysis of Colletotrichum gloeosporioides isolated from Liriodendron leaves.</title>
        <authorList>
            <person name="Fu F.F."/>
            <person name="Hao Z."/>
            <person name="Wang P."/>
            <person name="Lu Y."/>
            <person name="Xue L.J."/>
            <person name="Wei G."/>
            <person name="Tian Y."/>
            <person name="Baishi H."/>
            <person name="Xu H."/>
            <person name="Shi J."/>
            <person name="Cheng T."/>
            <person name="Wang G."/>
            <person name="Yi Y."/>
            <person name="Chen J."/>
        </authorList>
    </citation>
    <scope>NUCLEOTIDE SEQUENCE</scope>
    <source>
        <strain evidence="1">Lc1</strain>
    </source>
</reference>
<keyword evidence="2" id="KW-1185">Reference proteome</keyword>
<evidence type="ECO:0000313" key="1">
    <source>
        <dbReference type="EMBL" id="KAF3806287.1"/>
    </source>
</evidence>
<comment type="caution">
    <text evidence="1">The sequence shown here is derived from an EMBL/GenBank/DDBJ whole genome shotgun (WGS) entry which is preliminary data.</text>
</comment>
<accession>A0A8H4CM48</accession>
<reference evidence="1" key="2">
    <citation type="submission" date="2020-03" db="EMBL/GenBank/DDBJ databases">
        <authorList>
            <person name="Fu F.-F."/>
            <person name="Chen J."/>
        </authorList>
    </citation>
    <scope>NUCLEOTIDE SEQUENCE</scope>
    <source>
        <strain evidence="1">Lc1</strain>
    </source>
</reference>
<name>A0A8H4CM48_COLGL</name>
<proteinExistence type="predicted"/>
<sequence>MASPFSILPQETRDHIWDMLSKEEDHTSLLHTNSQLRSDILDRLPRRRVRCNCRLGKTAPSPDEKHDCERIDIDKLCVFVDSEFIRGSAMRIQATWAVDEGPEKQGIRHRTSMWSIKNTRSVFAKVLKHYNPKEVVVSIQAPPGGNHRAALLVLLAKVCDAAEVVDRLGDYTGSFGIHFSEIRKVDGEPSTPFWERDKVSLWAGNNPKLIRFYDCIMFSLLYGTSRGPYGAKVTFEHPPKTRGLLFKNTPRTPGQEELDWSIVEGIMCLEYIKTGIITVSSGYLPQPATKRPCGEILTFRWNNSWTNPWREDPRRAEEVDRILDQLNNFYNALFEDLYKSGSCRRCPTETGPPELRGLRKYITLSMPARERFTQHPKPEADWFAPSISLLKYQFVSWALGCSDKACTKCYMTSGISREGFMDDATLLKTAGHRVTKLKIGHASTV</sequence>
<dbReference type="RefSeq" id="XP_045265446.1">
    <property type="nucleotide sequence ID" value="XM_045406063.1"/>
</dbReference>
<protein>
    <submittedName>
        <fullName evidence="1">Uncharacterized protein</fullName>
    </submittedName>
</protein>
<dbReference type="AlphaFoldDB" id="A0A8H4CM48"/>
<dbReference type="Proteomes" id="UP000613401">
    <property type="component" value="Unassembled WGS sequence"/>
</dbReference>
<organism evidence="1 2">
    <name type="scientific">Colletotrichum gloeosporioides</name>
    <name type="common">Anthracnose fungus</name>
    <name type="synonym">Glomerella cingulata</name>
    <dbReference type="NCBI Taxonomy" id="474922"/>
    <lineage>
        <taxon>Eukaryota</taxon>
        <taxon>Fungi</taxon>
        <taxon>Dikarya</taxon>
        <taxon>Ascomycota</taxon>
        <taxon>Pezizomycotina</taxon>
        <taxon>Sordariomycetes</taxon>
        <taxon>Hypocreomycetidae</taxon>
        <taxon>Glomerellales</taxon>
        <taxon>Glomerellaceae</taxon>
        <taxon>Colletotrichum</taxon>
        <taxon>Colletotrichum gloeosporioides species complex</taxon>
    </lineage>
</organism>
<dbReference type="EMBL" id="WVTB01000036">
    <property type="protein sequence ID" value="KAF3806287.1"/>
    <property type="molecule type" value="Genomic_DNA"/>
</dbReference>
<gene>
    <name evidence="1" type="ORF">GCG54_00006049</name>
</gene>
<evidence type="ECO:0000313" key="2">
    <source>
        <dbReference type="Proteomes" id="UP000613401"/>
    </source>
</evidence>
<dbReference type="GeneID" id="69013198"/>